<comment type="caution">
    <text evidence="2">The sequence shown here is derived from an EMBL/GenBank/DDBJ whole genome shotgun (WGS) entry which is preliminary data.</text>
</comment>
<gene>
    <name evidence="2" type="ORF">CBR_g42162</name>
</gene>
<dbReference type="AlphaFoldDB" id="A0A388LX38"/>
<dbReference type="Proteomes" id="UP000265515">
    <property type="component" value="Unassembled WGS sequence"/>
</dbReference>
<accession>A0A388LX38</accession>
<dbReference type="Gramene" id="GBG86878">
    <property type="protein sequence ID" value="GBG86878"/>
    <property type="gene ID" value="CBR_g42162"/>
</dbReference>
<evidence type="ECO:0000313" key="3">
    <source>
        <dbReference type="Proteomes" id="UP000265515"/>
    </source>
</evidence>
<feature type="region of interest" description="Disordered" evidence="1">
    <location>
        <begin position="79"/>
        <end position="128"/>
    </location>
</feature>
<feature type="compositionally biased region" description="Acidic residues" evidence="1">
    <location>
        <begin position="1"/>
        <end position="11"/>
    </location>
</feature>
<evidence type="ECO:0000313" key="2">
    <source>
        <dbReference type="EMBL" id="GBG86878.1"/>
    </source>
</evidence>
<proteinExistence type="predicted"/>
<organism evidence="2 3">
    <name type="scientific">Chara braunii</name>
    <name type="common">Braun's stonewort</name>
    <dbReference type="NCBI Taxonomy" id="69332"/>
    <lineage>
        <taxon>Eukaryota</taxon>
        <taxon>Viridiplantae</taxon>
        <taxon>Streptophyta</taxon>
        <taxon>Charophyceae</taxon>
        <taxon>Charales</taxon>
        <taxon>Characeae</taxon>
        <taxon>Chara</taxon>
    </lineage>
</organism>
<keyword evidence="3" id="KW-1185">Reference proteome</keyword>
<sequence>MEEVIEVEEDTPPQAHATDLGPEIVPEIAREEEEEPQQEEIPSPPPEAIPSPEVRMEMEQERIDWRRETISTINKYLAAHAQEHPDIEEPVPMEPPREPRQPEREAGAEIPGRADHRTRGRVPSRETAEEKWARVGKCAEEIWQERQRLETAGALPDQPPGTPPKPCGVKEMWDEFLGQHGEGLATPERPGLGTSRMANEYLDHKIRFLANTSFNRYLMLEADLVGKKMKEASQGVSLEAVEVEV</sequence>
<feature type="compositionally biased region" description="Basic and acidic residues" evidence="1">
    <location>
        <begin position="95"/>
        <end position="128"/>
    </location>
</feature>
<evidence type="ECO:0000256" key="1">
    <source>
        <dbReference type="SAM" id="MobiDB-lite"/>
    </source>
</evidence>
<feature type="region of interest" description="Disordered" evidence="1">
    <location>
        <begin position="1"/>
        <end position="54"/>
    </location>
</feature>
<protein>
    <submittedName>
        <fullName evidence="2">Uncharacterized protein</fullName>
    </submittedName>
</protein>
<reference evidence="2 3" key="1">
    <citation type="journal article" date="2018" name="Cell">
        <title>The Chara Genome: Secondary Complexity and Implications for Plant Terrestrialization.</title>
        <authorList>
            <person name="Nishiyama T."/>
            <person name="Sakayama H."/>
            <person name="Vries J.D."/>
            <person name="Buschmann H."/>
            <person name="Saint-Marcoux D."/>
            <person name="Ullrich K.K."/>
            <person name="Haas F.B."/>
            <person name="Vanderstraeten L."/>
            <person name="Becker D."/>
            <person name="Lang D."/>
            <person name="Vosolsobe S."/>
            <person name="Rombauts S."/>
            <person name="Wilhelmsson P.K.I."/>
            <person name="Janitza P."/>
            <person name="Kern R."/>
            <person name="Heyl A."/>
            <person name="Rumpler F."/>
            <person name="Villalobos L.I.A.C."/>
            <person name="Clay J.M."/>
            <person name="Skokan R."/>
            <person name="Toyoda A."/>
            <person name="Suzuki Y."/>
            <person name="Kagoshima H."/>
            <person name="Schijlen E."/>
            <person name="Tajeshwar N."/>
            <person name="Catarino B."/>
            <person name="Hetherington A.J."/>
            <person name="Saltykova A."/>
            <person name="Bonnot C."/>
            <person name="Breuninger H."/>
            <person name="Symeonidi A."/>
            <person name="Radhakrishnan G.V."/>
            <person name="Van Nieuwerburgh F."/>
            <person name="Deforce D."/>
            <person name="Chang C."/>
            <person name="Karol K.G."/>
            <person name="Hedrich R."/>
            <person name="Ulvskov P."/>
            <person name="Glockner G."/>
            <person name="Delwiche C.F."/>
            <person name="Petrasek J."/>
            <person name="Van de Peer Y."/>
            <person name="Friml J."/>
            <person name="Beilby M."/>
            <person name="Dolan L."/>
            <person name="Kohara Y."/>
            <person name="Sugano S."/>
            <person name="Fujiyama A."/>
            <person name="Delaux P.-M."/>
            <person name="Quint M."/>
            <person name="TheiBen G."/>
            <person name="Hagemann M."/>
            <person name="Harholt J."/>
            <person name="Dunand C."/>
            <person name="Zachgo S."/>
            <person name="Langdale J."/>
            <person name="Maumus F."/>
            <person name="Straeten D.V.D."/>
            <person name="Gould S.B."/>
            <person name="Rensing S.A."/>
        </authorList>
    </citation>
    <scope>NUCLEOTIDE SEQUENCE [LARGE SCALE GENOMIC DNA]</scope>
    <source>
        <strain evidence="2 3">S276</strain>
    </source>
</reference>
<name>A0A388LX38_CHABU</name>
<dbReference type="EMBL" id="BFEA01000584">
    <property type="protein sequence ID" value="GBG86878.1"/>
    <property type="molecule type" value="Genomic_DNA"/>
</dbReference>